<dbReference type="AlphaFoldDB" id="A0A074XJG4"/>
<dbReference type="RefSeq" id="XP_029761815.1">
    <property type="nucleotide sequence ID" value="XM_029908464.1"/>
</dbReference>
<accession>A0A074XJG4</accession>
<dbReference type="EMBL" id="KL584980">
    <property type="protein sequence ID" value="KEQ85628.1"/>
    <property type="molecule type" value="Genomic_DNA"/>
</dbReference>
<gene>
    <name evidence="1" type="ORF">M438DRAFT_373985</name>
</gene>
<dbReference type="Proteomes" id="UP000030706">
    <property type="component" value="Unassembled WGS sequence"/>
</dbReference>
<dbReference type="STRING" id="1043002.A0A074XJG4"/>
<proteinExistence type="predicted"/>
<evidence type="ECO:0000313" key="1">
    <source>
        <dbReference type="EMBL" id="KEQ85628.1"/>
    </source>
</evidence>
<sequence length="460" mass="51567">MAQQEQAIRLRNVVNQGRFFELPFDTILFLIKAAYSHELETLKSAYSVKSTNPEPVPKTPSPSQILYRVDYDEINRTLTSIQSLFWIARKDYTSFVGVQAAETRLSVTSFEWMVALFENTIETSEDLYTLITSIIINDLGKSPSLATDYYTITHIDVAKDNHDVILYKAIRDCPHLVPSLQHLRPQQREDLTAGVKLAATLNFGQLAQAENVPASLTGLEAMRGRPHAFNMHFLEQTLDVAGAAGHVTHGYAAKLIEPVFESYRIAHDVAQSILRHGTSLRVGYDLVLKHKVRFLEAAGWAESAFLHVGKAEHRALMRLLCIGGASSVDDANLIYKTFHHGLLDEERELLVEGLNRDGSAQHPAIQATYIPAMYQIAIQNTSTGSDLEKYRALSAVLRYLAKLLRVDDVEAGRLFPKVMGIERDVRAKLWEPLISDRFRQAPNIVDRVELPEFGPGMGVM</sequence>
<evidence type="ECO:0000313" key="2">
    <source>
        <dbReference type="Proteomes" id="UP000030706"/>
    </source>
</evidence>
<dbReference type="Pfam" id="PF20717">
    <property type="entry name" value="DUF6829"/>
    <property type="match status" value="1"/>
</dbReference>
<protein>
    <submittedName>
        <fullName evidence="1">Uncharacterized protein</fullName>
    </submittedName>
</protein>
<dbReference type="GeneID" id="40750770"/>
<name>A0A074XJG4_AURPU</name>
<keyword evidence="2" id="KW-1185">Reference proteome</keyword>
<reference evidence="1 2" key="1">
    <citation type="journal article" date="2014" name="BMC Genomics">
        <title>Genome sequencing of four Aureobasidium pullulans varieties: biotechnological potential, stress tolerance, and description of new species.</title>
        <authorList>
            <person name="Gostin Ar C."/>
            <person name="Ohm R.A."/>
            <person name="Kogej T."/>
            <person name="Sonjak S."/>
            <person name="Turk M."/>
            <person name="Zajc J."/>
            <person name="Zalar P."/>
            <person name="Grube M."/>
            <person name="Sun H."/>
            <person name="Han J."/>
            <person name="Sharma A."/>
            <person name="Chiniquy J."/>
            <person name="Ngan C.Y."/>
            <person name="Lipzen A."/>
            <person name="Barry K."/>
            <person name="Grigoriev I.V."/>
            <person name="Gunde-Cimerman N."/>
        </authorList>
    </citation>
    <scope>NUCLEOTIDE SEQUENCE [LARGE SCALE GENOMIC DNA]</scope>
    <source>
        <strain evidence="1 2">EXF-150</strain>
    </source>
</reference>
<dbReference type="OrthoDB" id="5295627at2759"/>
<dbReference type="InterPro" id="IPR049232">
    <property type="entry name" value="DUF6829"/>
</dbReference>
<dbReference type="HOGENOM" id="CLU_046299_0_0_1"/>
<organism evidence="1 2">
    <name type="scientific">Aureobasidium pullulans EXF-150</name>
    <dbReference type="NCBI Taxonomy" id="1043002"/>
    <lineage>
        <taxon>Eukaryota</taxon>
        <taxon>Fungi</taxon>
        <taxon>Dikarya</taxon>
        <taxon>Ascomycota</taxon>
        <taxon>Pezizomycotina</taxon>
        <taxon>Dothideomycetes</taxon>
        <taxon>Dothideomycetidae</taxon>
        <taxon>Dothideales</taxon>
        <taxon>Saccotheciaceae</taxon>
        <taxon>Aureobasidium</taxon>
    </lineage>
</organism>